<evidence type="ECO:0000313" key="5">
    <source>
        <dbReference type="Proteomes" id="UP001498476"/>
    </source>
</evidence>
<evidence type="ECO:0000259" key="3">
    <source>
        <dbReference type="PROSITE" id="PS50158"/>
    </source>
</evidence>
<protein>
    <recommendedName>
        <fullName evidence="3">CCHC-type domain-containing protein</fullName>
    </recommendedName>
</protein>
<evidence type="ECO:0000256" key="2">
    <source>
        <dbReference type="SAM" id="MobiDB-lite"/>
    </source>
</evidence>
<keyword evidence="1" id="KW-0863">Zinc-finger</keyword>
<dbReference type="SUPFAM" id="SSF57756">
    <property type="entry name" value="Retrovirus zinc finger-like domains"/>
    <property type="match status" value="1"/>
</dbReference>
<sequence>MGTKAIRHPFEIIDHHADALIAGAAPSPLSQSDKRRGSDPPKKPEGNQPKKPRPTIRCHHCHQLGHRAAECPAKQEEEAARFLRLGQDLAHPGLREELAQLRDDFGSILGRIERVERVIQALAAAAPAAVAKEEAV</sequence>
<dbReference type="InterPro" id="IPR001878">
    <property type="entry name" value="Znf_CCHC"/>
</dbReference>
<dbReference type="PROSITE" id="PS50158">
    <property type="entry name" value="ZF_CCHC"/>
    <property type="match status" value="1"/>
</dbReference>
<dbReference type="Proteomes" id="UP001498476">
    <property type="component" value="Unassembled WGS sequence"/>
</dbReference>
<proteinExistence type="predicted"/>
<gene>
    <name evidence="4" type="ORF">QQX98_001245</name>
</gene>
<keyword evidence="1" id="KW-0479">Metal-binding</keyword>
<evidence type="ECO:0000256" key="1">
    <source>
        <dbReference type="PROSITE-ProRule" id="PRU00047"/>
    </source>
</evidence>
<feature type="domain" description="CCHC-type" evidence="3">
    <location>
        <begin position="57"/>
        <end position="72"/>
    </location>
</feature>
<feature type="region of interest" description="Disordered" evidence="2">
    <location>
        <begin position="19"/>
        <end position="56"/>
    </location>
</feature>
<evidence type="ECO:0000313" key="4">
    <source>
        <dbReference type="EMBL" id="KAK7423168.1"/>
    </source>
</evidence>
<accession>A0ABR1HR04</accession>
<name>A0ABR1HR04_9HYPO</name>
<organism evidence="4 5">
    <name type="scientific">Neonectria punicea</name>
    <dbReference type="NCBI Taxonomy" id="979145"/>
    <lineage>
        <taxon>Eukaryota</taxon>
        <taxon>Fungi</taxon>
        <taxon>Dikarya</taxon>
        <taxon>Ascomycota</taxon>
        <taxon>Pezizomycotina</taxon>
        <taxon>Sordariomycetes</taxon>
        <taxon>Hypocreomycetidae</taxon>
        <taxon>Hypocreales</taxon>
        <taxon>Nectriaceae</taxon>
        <taxon>Neonectria</taxon>
    </lineage>
</organism>
<dbReference type="EMBL" id="JAZAVJ010000011">
    <property type="protein sequence ID" value="KAK7423168.1"/>
    <property type="molecule type" value="Genomic_DNA"/>
</dbReference>
<dbReference type="InterPro" id="IPR036875">
    <property type="entry name" value="Znf_CCHC_sf"/>
</dbReference>
<comment type="caution">
    <text evidence="4">The sequence shown here is derived from an EMBL/GenBank/DDBJ whole genome shotgun (WGS) entry which is preliminary data.</text>
</comment>
<keyword evidence="5" id="KW-1185">Reference proteome</keyword>
<dbReference type="Gene3D" id="4.10.60.10">
    <property type="entry name" value="Zinc finger, CCHC-type"/>
    <property type="match status" value="1"/>
</dbReference>
<keyword evidence="1" id="KW-0862">Zinc</keyword>
<reference evidence="4 5" key="1">
    <citation type="journal article" date="2025" name="Microbiol. Resour. Announc.">
        <title>Draft genome sequences for Neonectria magnoliae and Neonectria punicea, canker pathogens of Liriodendron tulipifera and Acer saccharum in West Virginia.</title>
        <authorList>
            <person name="Petronek H.M."/>
            <person name="Kasson M.T."/>
            <person name="Metheny A.M."/>
            <person name="Stauder C.M."/>
            <person name="Lovett B."/>
            <person name="Lynch S.C."/>
            <person name="Garnas J.R."/>
            <person name="Kasson L.R."/>
            <person name="Stajich J.E."/>
        </authorList>
    </citation>
    <scope>NUCLEOTIDE SEQUENCE [LARGE SCALE GENOMIC DNA]</scope>
    <source>
        <strain evidence="4 5">NRRL 64653</strain>
    </source>
</reference>
<feature type="compositionally biased region" description="Basic and acidic residues" evidence="2">
    <location>
        <begin position="32"/>
        <end position="45"/>
    </location>
</feature>